<dbReference type="CDD" id="cd09272">
    <property type="entry name" value="RNase_HI_RT_Ty1"/>
    <property type="match status" value="1"/>
</dbReference>
<protein>
    <recommendedName>
        <fullName evidence="3">Copia-type polyprotein</fullName>
    </recommendedName>
</protein>
<dbReference type="AlphaFoldDB" id="A0A392SFN4"/>
<dbReference type="Proteomes" id="UP000265520">
    <property type="component" value="Unassembled WGS sequence"/>
</dbReference>
<accession>A0A392SFN4</accession>
<evidence type="ECO:0000313" key="2">
    <source>
        <dbReference type="Proteomes" id="UP000265520"/>
    </source>
</evidence>
<name>A0A392SFN4_9FABA</name>
<dbReference type="EMBL" id="LXQA010360589">
    <property type="protein sequence ID" value="MCI46656.1"/>
    <property type="molecule type" value="Genomic_DNA"/>
</dbReference>
<dbReference type="PANTHER" id="PTHR11439">
    <property type="entry name" value="GAG-POL-RELATED RETROTRANSPOSON"/>
    <property type="match status" value="1"/>
</dbReference>
<keyword evidence="2" id="KW-1185">Reference proteome</keyword>
<evidence type="ECO:0000313" key="1">
    <source>
        <dbReference type="EMBL" id="MCI46656.1"/>
    </source>
</evidence>
<evidence type="ECO:0008006" key="3">
    <source>
        <dbReference type="Google" id="ProtNLM"/>
    </source>
</evidence>
<reference evidence="1 2" key="1">
    <citation type="journal article" date="2018" name="Front. Plant Sci.">
        <title>Red Clover (Trifolium pratense) and Zigzag Clover (T. medium) - A Picture of Genomic Similarities and Differences.</title>
        <authorList>
            <person name="Dluhosova J."/>
            <person name="Istvanek J."/>
            <person name="Nedelnik J."/>
            <person name="Repkova J."/>
        </authorList>
    </citation>
    <scope>NUCLEOTIDE SEQUENCE [LARGE SCALE GENOMIC DNA]</scope>
    <source>
        <strain evidence="2">cv. 10/8</strain>
        <tissue evidence="1">Leaf</tissue>
    </source>
</reference>
<organism evidence="1 2">
    <name type="scientific">Trifolium medium</name>
    <dbReference type="NCBI Taxonomy" id="97028"/>
    <lineage>
        <taxon>Eukaryota</taxon>
        <taxon>Viridiplantae</taxon>
        <taxon>Streptophyta</taxon>
        <taxon>Embryophyta</taxon>
        <taxon>Tracheophyta</taxon>
        <taxon>Spermatophyta</taxon>
        <taxon>Magnoliopsida</taxon>
        <taxon>eudicotyledons</taxon>
        <taxon>Gunneridae</taxon>
        <taxon>Pentapetalae</taxon>
        <taxon>rosids</taxon>
        <taxon>fabids</taxon>
        <taxon>Fabales</taxon>
        <taxon>Fabaceae</taxon>
        <taxon>Papilionoideae</taxon>
        <taxon>50 kb inversion clade</taxon>
        <taxon>NPAAA clade</taxon>
        <taxon>Hologalegina</taxon>
        <taxon>IRL clade</taxon>
        <taxon>Trifolieae</taxon>
        <taxon>Trifolium</taxon>
    </lineage>
</organism>
<comment type="caution">
    <text evidence="1">The sequence shown here is derived from an EMBL/GenBank/DDBJ whole genome shotgun (WGS) entry which is preliminary data.</text>
</comment>
<proteinExistence type="predicted"/>
<sequence>MDYGILFPNADKGKQCKLTAYTDSNWCGDADDRKSTARYVFLLGGAPIAWCSKKESVVALSSYEAEYIAASLCACQAI</sequence>
<dbReference type="PANTHER" id="PTHR11439:SF483">
    <property type="entry name" value="PEPTIDE SYNTHASE GLIP-LIKE, PUTATIVE (AFU_ORTHOLOGUE AFUA_3G12920)-RELATED"/>
    <property type="match status" value="1"/>
</dbReference>